<dbReference type="GO" id="GO:0045944">
    <property type="term" value="P:positive regulation of transcription by RNA polymerase II"/>
    <property type="evidence" value="ECO:0007669"/>
    <property type="project" value="InterPro"/>
</dbReference>
<dbReference type="GO" id="GO:0046983">
    <property type="term" value="F:protein dimerization activity"/>
    <property type="evidence" value="ECO:0007669"/>
    <property type="project" value="InterPro"/>
</dbReference>
<sequence>MLNMMADLSCGSSKVKEQPAPTGSGDKPGRGKIEIKRIENTTNRQVTFCKRRNGLLKKAYELSVLCDAEVALIVFSSRGRLYEYANNSVKATIERYKKANSDTSNSGTVAEVNAQHYQQESAKLRQTISSLQNSNSRTLVGDAIHTMSVRDLKQLEIRLEKGIAKIRARKNELLYAEVEYMQKREMDLQSDNMYLRSKVAENNERGQPPMNMMGAPSTSEYDHMVPYDSRNFLQVNIMQQPQHYSHQLQPTTLQLGRRGCPKVVSTHARGYYHVSNRDYITLNVCGTNNHIVTSTSV</sequence>
<dbReference type="PROSITE" id="PS50066">
    <property type="entry name" value="MADS_BOX_2"/>
    <property type="match status" value="1"/>
</dbReference>
<dbReference type="CDD" id="cd00265">
    <property type="entry name" value="MADS_MEF2_like"/>
    <property type="match status" value="1"/>
</dbReference>
<dbReference type="GO" id="GO:0000977">
    <property type="term" value="F:RNA polymerase II transcription regulatory region sequence-specific DNA binding"/>
    <property type="evidence" value="ECO:0007669"/>
    <property type="project" value="InterPro"/>
</dbReference>
<comment type="subcellular location">
    <subcellularLocation>
        <location evidence="1">Nucleus</location>
    </subcellularLocation>
</comment>
<evidence type="ECO:0000259" key="10">
    <source>
        <dbReference type="PROSITE" id="PS50066"/>
    </source>
</evidence>
<accession>A0A2S3HYY7</accession>
<keyword evidence="8" id="KW-0175">Coiled coil</keyword>
<evidence type="ECO:0000256" key="7">
    <source>
        <dbReference type="ARBA" id="ARBA00023242"/>
    </source>
</evidence>
<keyword evidence="6" id="KW-0804">Transcription</keyword>
<evidence type="ECO:0000256" key="3">
    <source>
        <dbReference type="ARBA" id="ARBA00023015"/>
    </source>
</evidence>
<organism evidence="12">
    <name type="scientific">Panicum hallii</name>
    <dbReference type="NCBI Taxonomy" id="206008"/>
    <lineage>
        <taxon>Eukaryota</taxon>
        <taxon>Viridiplantae</taxon>
        <taxon>Streptophyta</taxon>
        <taxon>Embryophyta</taxon>
        <taxon>Tracheophyta</taxon>
        <taxon>Spermatophyta</taxon>
        <taxon>Magnoliopsida</taxon>
        <taxon>Liliopsida</taxon>
        <taxon>Poales</taxon>
        <taxon>Poaceae</taxon>
        <taxon>PACMAD clade</taxon>
        <taxon>Panicoideae</taxon>
        <taxon>Panicodae</taxon>
        <taxon>Paniceae</taxon>
        <taxon>Panicinae</taxon>
        <taxon>Panicum</taxon>
        <taxon>Panicum sect. Panicum</taxon>
    </lineage>
</organism>
<dbReference type="GO" id="GO:0005634">
    <property type="term" value="C:nucleus"/>
    <property type="evidence" value="ECO:0007669"/>
    <property type="project" value="UniProtKB-SubCell"/>
</dbReference>
<dbReference type="PANTHER" id="PTHR48019">
    <property type="entry name" value="SERUM RESPONSE FACTOR HOMOLOG"/>
    <property type="match status" value="1"/>
</dbReference>
<dbReference type="InterPro" id="IPR033896">
    <property type="entry name" value="MEF2-like_N"/>
</dbReference>
<gene>
    <name evidence="12" type="ORF">PAHAL_5G513400</name>
</gene>
<dbReference type="GO" id="GO:0003700">
    <property type="term" value="F:DNA-binding transcription factor activity"/>
    <property type="evidence" value="ECO:0007669"/>
    <property type="project" value="InterPro"/>
</dbReference>
<feature type="domain" description="K-box" evidence="11">
    <location>
        <begin position="114"/>
        <end position="205"/>
    </location>
</feature>
<evidence type="ECO:0000313" key="12">
    <source>
        <dbReference type="EMBL" id="PAN32800.1"/>
    </source>
</evidence>
<evidence type="ECO:0000256" key="5">
    <source>
        <dbReference type="ARBA" id="ARBA00023125"/>
    </source>
</evidence>
<dbReference type="SMART" id="SM00432">
    <property type="entry name" value="MADS"/>
    <property type="match status" value="1"/>
</dbReference>
<dbReference type="PROSITE" id="PS51297">
    <property type="entry name" value="K_BOX"/>
    <property type="match status" value="1"/>
</dbReference>
<keyword evidence="2" id="KW-0221">Differentiation</keyword>
<evidence type="ECO:0000259" key="11">
    <source>
        <dbReference type="PROSITE" id="PS51297"/>
    </source>
</evidence>
<proteinExistence type="predicted"/>
<protein>
    <recommendedName>
        <fullName evidence="13">MADS-box transcription factor</fullName>
    </recommendedName>
</protein>
<dbReference type="GO" id="GO:0048827">
    <property type="term" value="P:phyllome development"/>
    <property type="evidence" value="ECO:0007669"/>
    <property type="project" value="UniProtKB-ARBA"/>
</dbReference>
<dbReference type="Proteomes" id="UP000243499">
    <property type="component" value="Chromosome 5"/>
</dbReference>
<evidence type="ECO:0000256" key="2">
    <source>
        <dbReference type="ARBA" id="ARBA00022782"/>
    </source>
</evidence>
<dbReference type="Gramene" id="PAN32800">
    <property type="protein sequence ID" value="PAN32800"/>
    <property type="gene ID" value="PAHAL_5G513400"/>
</dbReference>
<evidence type="ECO:0000256" key="8">
    <source>
        <dbReference type="SAM" id="Coils"/>
    </source>
</evidence>
<evidence type="ECO:0000256" key="6">
    <source>
        <dbReference type="ARBA" id="ARBA00023163"/>
    </source>
</evidence>
<feature type="region of interest" description="Disordered" evidence="9">
    <location>
        <begin position="1"/>
        <end position="34"/>
    </location>
</feature>
<dbReference type="InterPro" id="IPR002487">
    <property type="entry name" value="TF_Kbox"/>
</dbReference>
<dbReference type="EMBL" id="CM008050">
    <property type="protein sequence ID" value="PAN32800.1"/>
    <property type="molecule type" value="Genomic_DNA"/>
</dbReference>
<dbReference type="GO" id="GO:0048438">
    <property type="term" value="P:floral whorl development"/>
    <property type="evidence" value="ECO:0007669"/>
    <property type="project" value="UniProtKB-ARBA"/>
</dbReference>
<dbReference type="InterPro" id="IPR036879">
    <property type="entry name" value="TF_MADSbox_sf"/>
</dbReference>
<feature type="domain" description="MADS-box" evidence="10">
    <location>
        <begin position="28"/>
        <end position="88"/>
    </location>
</feature>
<keyword evidence="3" id="KW-0805">Transcription regulation</keyword>
<feature type="coiled-coil region" evidence="8">
    <location>
        <begin position="114"/>
        <end position="172"/>
    </location>
</feature>
<reference evidence="12" key="1">
    <citation type="submission" date="2018-04" db="EMBL/GenBank/DDBJ databases">
        <title>WGS assembly of Panicum hallii.</title>
        <authorList>
            <person name="Lovell J."/>
            <person name="Jenkins J."/>
            <person name="Lowry D."/>
            <person name="Mamidi S."/>
            <person name="Sreedasyam A."/>
            <person name="Weng X."/>
            <person name="Barry K."/>
            <person name="Bonette J."/>
            <person name="Campitelli B."/>
            <person name="Daum C."/>
            <person name="Gordon S."/>
            <person name="Gould B."/>
            <person name="Lipzen A."/>
            <person name="Macqueen A."/>
            <person name="Palacio-Mejia J."/>
            <person name="Plott C."/>
            <person name="Shakirov E."/>
            <person name="Shu S."/>
            <person name="Yoshinaga Y."/>
            <person name="Zane M."/>
            <person name="Rokhsar D."/>
            <person name="Grimwood J."/>
            <person name="Schmutz J."/>
            <person name="Juenger T."/>
        </authorList>
    </citation>
    <scope>NUCLEOTIDE SEQUENCE [LARGE SCALE GENOMIC DNA]</scope>
    <source>
        <strain evidence="12">FIL2</strain>
    </source>
</reference>
<dbReference type="InterPro" id="IPR050142">
    <property type="entry name" value="MADS-box/MEF2_TF"/>
</dbReference>
<dbReference type="GO" id="GO:0030154">
    <property type="term" value="P:cell differentiation"/>
    <property type="evidence" value="ECO:0007669"/>
    <property type="project" value="UniProtKB-KW"/>
</dbReference>
<dbReference type="PRINTS" id="PR00404">
    <property type="entry name" value="MADSDOMAIN"/>
</dbReference>
<dbReference type="GO" id="GO:0048437">
    <property type="term" value="P:floral organ development"/>
    <property type="evidence" value="ECO:0007669"/>
    <property type="project" value="UniProtKB-ARBA"/>
</dbReference>
<keyword evidence="5" id="KW-0238">DNA-binding</keyword>
<evidence type="ECO:0000256" key="1">
    <source>
        <dbReference type="ARBA" id="ARBA00004123"/>
    </source>
</evidence>
<dbReference type="SUPFAM" id="SSF55455">
    <property type="entry name" value="SRF-like"/>
    <property type="match status" value="1"/>
</dbReference>
<evidence type="ECO:0000256" key="9">
    <source>
        <dbReference type="SAM" id="MobiDB-lite"/>
    </source>
</evidence>
<evidence type="ECO:0008006" key="13">
    <source>
        <dbReference type="Google" id="ProtNLM"/>
    </source>
</evidence>
<dbReference type="FunFam" id="3.40.1810.10:FF:000009">
    <property type="entry name" value="agamous-like MADS-box protein AGL11"/>
    <property type="match status" value="1"/>
</dbReference>
<dbReference type="Pfam" id="PF01486">
    <property type="entry name" value="K-box"/>
    <property type="match status" value="1"/>
</dbReference>
<dbReference type="InterPro" id="IPR002100">
    <property type="entry name" value="TF_MADSbox"/>
</dbReference>
<keyword evidence="4" id="KW-0287">Flowering</keyword>
<dbReference type="Pfam" id="PF00319">
    <property type="entry name" value="SRF-TF"/>
    <property type="match status" value="1"/>
</dbReference>
<keyword evidence="7" id="KW-0539">Nucleus</keyword>
<dbReference type="PROSITE" id="PS00350">
    <property type="entry name" value="MADS_BOX_1"/>
    <property type="match status" value="1"/>
</dbReference>
<name>A0A2S3HYY7_9POAL</name>
<evidence type="ECO:0000256" key="4">
    <source>
        <dbReference type="ARBA" id="ARBA00023089"/>
    </source>
</evidence>
<dbReference type="Gene3D" id="3.40.1810.10">
    <property type="entry name" value="Transcription factor, MADS-box"/>
    <property type="match status" value="1"/>
</dbReference>
<dbReference type="AlphaFoldDB" id="A0A2S3HYY7"/>